<dbReference type="EMBL" id="JACBZP010000001">
    <property type="protein sequence ID" value="NYI66177.1"/>
    <property type="molecule type" value="Genomic_DNA"/>
</dbReference>
<dbReference type="GO" id="GO:0005524">
    <property type="term" value="F:ATP binding"/>
    <property type="evidence" value="ECO:0007669"/>
    <property type="project" value="UniProtKB-KW"/>
</dbReference>
<dbReference type="InterPro" id="IPR050763">
    <property type="entry name" value="ABC_transporter_ATP-binding"/>
</dbReference>
<dbReference type="GO" id="GO:0016887">
    <property type="term" value="F:ATP hydrolysis activity"/>
    <property type="evidence" value="ECO:0007669"/>
    <property type="project" value="InterPro"/>
</dbReference>
<evidence type="ECO:0000256" key="4">
    <source>
        <dbReference type="ARBA" id="ARBA00022741"/>
    </source>
</evidence>
<dbReference type="Pfam" id="PF00005">
    <property type="entry name" value="ABC_tran"/>
    <property type="match status" value="1"/>
</dbReference>
<dbReference type="Proteomes" id="UP000539111">
    <property type="component" value="Unassembled WGS sequence"/>
</dbReference>
<dbReference type="PANTHER" id="PTHR42711:SF5">
    <property type="entry name" value="ABC TRANSPORTER ATP-BINDING PROTEIN NATA"/>
    <property type="match status" value="1"/>
</dbReference>
<organism evidence="8 9">
    <name type="scientific">Spelaeicoccus albus</name>
    <dbReference type="NCBI Taxonomy" id="1280376"/>
    <lineage>
        <taxon>Bacteria</taxon>
        <taxon>Bacillati</taxon>
        <taxon>Actinomycetota</taxon>
        <taxon>Actinomycetes</taxon>
        <taxon>Micrococcales</taxon>
        <taxon>Brevibacteriaceae</taxon>
        <taxon>Spelaeicoccus</taxon>
    </lineage>
</organism>
<dbReference type="PANTHER" id="PTHR42711">
    <property type="entry name" value="ABC TRANSPORTER ATP-BINDING PROTEIN"/>
    <property type="match status" value="1"/>
</dbReference>
<comment type="caution">
    <text evidence="8">The sequence shown here is derived from an EMBL/GenBank/DDBJ whole genome shotgun (WGS) entry which is preliminary data.</text>
</comment>
<keyword evidence="9" id="KW-1185">Reference proteome</keyword>
<name>A0A7Z0D1F6_9MICO</name>
<evidence type="ECO:0000256" key="3">
    <source>
        <dbReference type="ARBA" id="ARBA00022448"/>
    </source>
</evidence>
<dbReference type="SMART" id="SM00382">
    <property type="entry name" value="AAA"/>
    <property type="match status" value="1"/>
</dbReference>
<feature type="domain" description="ABC transporter" evidence="7">
    <location>
        <begin position="2"/>
        <end position="229"/>
    </location>
</feature>
<dbReference type="GO" id="GO:0046677">
    <property type="term" value="P:response to antibiotic"/>
    <property type="evidence" value="ECO:0007669"/>
    <property type="project" value="UniProtKB-KW"/>
</dbReference>
<dbReference type="InterPro" id="IPR003439">
    <property type="entry name" value="ABC_transporter-like_ATP-bd"/>
</dbReference>
<evidence type="ECO:0000256" key="5">
    <source>
        <dbReference type="ARBA" id="ARBA00022840"/>
    </source>
</evidence>
<keyword evidence="5 8" id="KW-0067">ATP-binding</keyword>
<dbReference type="GO" id="GO:0005886">
    <property type="term" value="C:plasma membrane"/>
    <property type="evidence" value="ECO:0007669"/>
    <property type="project" value="UniProtKB-SubCell"/>
</dbReference>
<keyword evidence="6" id="KW-0046">Antibiotic resistance</keyword>
<evidence type="ECO:0000313" key="9">
    <source>
        <dbReference type="Proteomes" id="UP000539111"/>
    </source>
</evidence>
<dbReference type="SUPFAM" id="SSF52540">
    <property type="entry name" value="P-loop containing nucleoside triphosphate hydrolases"/>
    <property type="match status" value="1"/>
</dbReference>
<proteinExistence type="inferred from homology"/>
<dbReference type="AlphaFoldDB" id="A0A7Z0D1F6"/>
<reference evidence="8 9" key="1">
    <citation type="submission" date="2020-07" db="EMBL/GenBank/DDBJ databases">
        <title>Sequencing the genomes of 1000 actinobacteria strains.</title>
        <authorList>
            <person name="Klenk H.-P."/>
        </authorList>
    </citation>
    <scope>NUCLEOTIDE SEQUENCE [LARGE SCALE GENOMIC DNA]</scope>
    <source>
        <strain evidence="8 9">DSM 26341</strain>
    </source>
</reference>
<evidence type="ECO:0000256" key="1">
    <source>
        <dbReference type="ARBA" id="ARBA00004202"/>
    </source>
</evidence>
<dbReference type="InterPro" id="IPR027417">
    <property type="entry name" value="P-loop_NTPase"/>
</dbReference>
<keyword evidence="4" id="KW-0547">Nucleotide-binding</keyword>
<dbReference type="RefSeq" id="WP_179425345.1">
    <property type="nucleotide sequence ID" value="NZ_JACBZP010000001.1"/>
</dbReference>
<sequence length="296" mass="31195">MLEVKGITRSFGDLQVLSDVGFDVPAGTLTGIVGGRDAGKTTLLRILAGLLDADDGSVLLDGEALDGVDLQRVGYLPQQRGLYPSMRVAQQLVYIGRLHGFSLGAAERNTHTLLEKLGIADFADLRLDSLGLGDRQRVQIAATLVHDPDVIMLDAPFEGLDTGAVDDIIEVLGGHAESGVPIVLTTTELGVVEGVTDNLVILQDGEVQAEAATNELLVPTGRFEIEASAGLDWLGNVSGVTVDELDGNYARFSVADEADRADVSQRVLQKALGLGTVTHFSAEAPTIDELARTTAV</sequence>
<gene>
    <name evidence="8" type="ORF">BJY26_000483</name>
</gene>
<protein>
    <submittedName>
        <fullName evidence="8">ABC-2 type transport system ATP-binding protein</fullName>
    </submittedName>
</protein>
<dbReference type="InterPro" id="IPR003593">
    <property type="entry name" value="AAA+_ATPase"/>
</dbReference>
<comment type="subcellular location">
    <subcellularLocation>
        <location evidence="1">Cell membrane</location>
        <topology evidence="1">Peripheral membrane protein</topology>
    </subcellularLocation>
</comment>
<comment type="similarity">
    <text evidence="2">Belongs to the ABC transporter superfamily.</text>
</comment>
<evidence type="ECO:0000313" key="8">
    <source>
        <dbReference type="EMBL" id="NYI66177.1"/>
    </source>
</evidence>
<evidence type="ECO:0000256" key="2">
    <source>
        <dbReference type="ARBA" id="ARBA00005417"/>
    </source>
</evidence>
<dbReference type="PROSITE" id="PS50893">
    <property type="entry name" value="ABC_TRANSPORTER_2"/>
    <property type="match status" value="1"/>
</dbReference>
<keyword evidence="3" id="KW-0813">Transport</keyword>
<evidence type="ECO:0000259" key="7">
    <source>
        <dbReference type="PROSITE" id="PS50893"/>
    </source>
</evidence>
<accession>A0A7Z0D1F6</accession>
<dbReference type="Gene3D" id="3.40.50.300">
    <property type="entry name" value="P-loop containing nucleotide triphosphate hydrolases"/>
    <property type="match status" value="1"/>
</dbReference>
<evidence type="ECO:0000256" key="6">
    <source>
        <dbReference type="ARBA" id="ARBA00023251"/>
    </source>
</evidence>